<evidence type="ECO:0000313" key="2">
    <source>
        <dbReference type="Proteomes" id="UP000471120"/>
    </source>
</evidence>
<dbReference type="Proteomes" id="UP000471120">
    <property type="component" value="Unassembled WGS sequence"/>
</dbReference>
<dbReference type="EMBL" id="QRCM01000001">
    <property type="protein sequence ID" value="TXG92158.1"/>
    <property type="molecule type" value="Genomic_DNA"/>
</dbReference>
<dbReference type="RefSeq" id="WP_010838145.1">
    <property type="nucleotide sequence ID" value="NZ_QRCM01000001.1"/>
</dbReference>
<evidence type="ECO:0000313" key="1">
    <source>
        <dbReference type="EMBL" id="TXG92158.1"/>
    </source>
</evidence>
<reference evidence="1 2" key="1">
    <citation type="submission" date="2018-07" db="EMBL/GenBank/DDBJ databases">
        <title>Genome sequence of Rhodococcus rhodnii ATCC 35071 from Rhodnius prolixus.</title>
        <authorList>
            <person name="Patel V."/>
            <person name="Vogel K.J."/>
        </authorList>
    </citation>
    <scope>NUCLEOTIDE SEQUENCE [LARGE SCALE GENOMIC DNA]</scope>
    <source>
        <strain evidence="1 2">ATCC 35071</strain>
    </source>
</reference>
<comment type="caution">
    <text evidence="1">The sequence shown here is derived from an EMBL/GenBank/DDBJ whole genome shotgun (WGS) entry which is preliminary data.</text>
</comment>
<protein>
    <submittedName>
        <fullName evidence="1">Uncharacterized protein</fullName>
    </submittedName>
</protein>
<organism evidence="1 2">
    <name type="scientific">Rhodococcus rhodnii</name>
    <dbReference type="NCBI Taxonomy" id="38312"/>
    <lineage>
        <taxon>Bacteria</taxon>
        <taxon>Bacillati</taxon>
        <taxon>Actinomycetota</taxon>
        <taxon>Actinomycetes</taxon>
        <taxon>Mycobacteriales</taxon>
        <taxon>Nocardiaceae</taxon>
        <taxon>Rhodococcus</taxon>
    </lineage>
</organism>
<accession>A0A6P2CMC7</accession>
<name>A0A6P2CMC7_9NOCA</name>
<proteinExistence type="predicted"/>
<sequence>MAELKLDDGTIEECVVICERMLDKLEQAKLRTIDLRNTGGFGTLPSAEQLAAGYSRKADDVLETVLRYISAVEAMRDAFRAGGLAYAESDSAVSAALRTVGGPVS</sequence>
<dbReference type="AlphaFoldDB" id="A0A6P2CMC7"/>
<gene>
    <name evidence="1" type="ORF">DW322_20765</name>
</gene>